<sequence length="58" mass="6432">MKKLSWMISGIGALLIVGGLLYPLDMITKNTFIYMLLGGSVTMFIASMIRAYAIMKDK</sequence>
<keyword evidence="3" id="KW-1185">Reference proteome</keyword>
<dbReference type="Proteomes" id="UP000595254">
    <property type="component" value="Chromosome"/>
</dbReference>
<gene>
    <name evidence="2" type="ORF">I6J18_08180</name>
</gene>
<accession>A0A974NPX6</accession>
<protein>
    <submittedName>
        <fullName evidence="2">Uncharacterized protein</fullName>
    </submittedName>
</protein>
<dbReference type="EMBL" id="CP068053">
    <property type="protein sequence ID" value="QQT01817.1"/>
    <property type="molecule type" value="Genomic_DNA"/>
</dbReference>
<dbReference type="KEGG" id="ppsr:I6J18_08180"/>
<proteinExistence type="predicted"/>
<dbReference type="RefSeq" id="WP_201648073.1">
    <property type="nucleotide sequence ID" value="NZ_CP068053.1"/>
</dbReference>
<feature type="transmembrane region" description="Helical" evidence="1">
    <location>
        <begin position="6"/>
        <end position="24"/>
    </location>
</feature>
<organism evidence="2 3">
    <name type="scientific">Peribacillus psychrosaccharolyticus</name>
    <name type="common">Bacillus psychrosaccharolyticus</name>
    <dbReference type="NCBI Taxonomy" id="1407"/>
    <lineage>
        <taxon>Bacteria</taxon>
        <taxon>Bacillati</taxon>
        <taxon>Bacillota</taxon>
        <taxon>Bacilli</taxon>
        <taxon>Bacillales</taxon>
        <taxon>Bacillaceae</taxon>
        <taxon>Peribacillus</taxon>
    </lineage>
</organism>
<evidence type="ECO:0000313" key="2">
    <source>
        <dbReference type="EMBL" id="QQT01817.1"/>
    </source>
</evidence>
<evidence type="ECO:0000313" key="3">
    <source>
        <dbReference type="Proteomes" id="UP000595254"/>
    </source>
</evidence>
<keyword evidence="1" id="KW-0472">Membrane</keyword>
<dbReference type="AlphaFoldDB" id="A0A974NPX6"/>
<keyword evidence="1" id="KW-1133">Transmembrane helix</keyword>
<name>A0A974NPX6_PERPY</name>
<reference evidence="2 3" key="1">
    <citation type="submission" date="2021-01" db="EMBL/GenBank/DDBJ databases">
        <title>FDA dAtabase for Regulatory Grade micrObial Sequences (FDA-ARGOS): Supporting development and validation of Infectious Disease Dx tests.</title>
        <authorList>
            <person name="Nelson B."/>
            <person name="Plummer A."/>
            <person name="Tallon L."/>
            <person name="Sadzewicz L."/>
            <person name="Zhao X."/>
            <person name="Boylan J."/>
            <person name="Ott S."/>
            <person name="Bowen H."/>
            <person name="Vavikolanu K."/>
            <person name="Mehta A."/>
            <person name="Aluvathingal J."/>
            <person name="Nadendla S."/>
            <person name="Myers T."/>
            <person name="Yan Y."/>
            <person name="Sichtig H."/>
        </authorList>
    </citation>
    <scope>NUCLEOTIDE SEQUENCE [LARGE SCALE GENOMIC DNA]</scope>
    <source>
        <strain evidence="2 3">FDAARGOS_1161</strain>
    </source>
</reference>
<evidence type="ECO:0000256" key="1">
    <source>
        <dbReference type="SAM" id="Phobius"/>
    </source>
</evidence>
<feature type="transmembrane region" description="Helical" evidence="1">
    <location>
        <begin position="31"/>
        <end position="55"/>
    </location>
</feature>
<keyword evidence="1" id="KW-0812">Transmembrane</keyword>